<dbReference type="InterPro" id="IPR050297">
    <property type="entry name" value="LipidA_mod_glycosyltrf_83"/>
</dbReference>
<evidence type="ECO:0000256" key="5">
    <source>
        <dbReference type="ARBA" id="ARBA00022692"/>
    </source>
</evidence>
<sequence length="509" mass="56508">MIRKNGRTTIKWLWVLLIVLGALRLMFLGAYPLADTTEARYGNIARLMVETGDWITPQYSLGVPFWGKPPLSTWLAAGAMKLFGINEFAARVPSFAMSLAVMVLVWRLAVRQRSRDYAMAAVLVLATAPLFFVSSGAVMTDPALLAGTTLCMVAFWQALIRSGRAGRLWGYAFFVGLAIGLLAKGPVAVVLTLLPIGIWVLLQRCWKEVWERLPWLGGAFLTICLSAPWYYLAEQKTPGFLSYFIIGEHWNRFTIPGWKGDLYGHAHLRPKGTIWLYGLACTLPWSPIFLVGVLKKETRMRMLRQPAGGDGWRLYLVLWAAAPLVFFTLASNILWTYVLPGLPALALLTAELILSGSRFPENPLKGFLALRRGALVMLLLFSIGLVGIVMGYGPSANSQSAIVAAYRNMSGNGKGPLVYLFKRPYSADFYSRGKARFAGNLNEAAEIEENQDRVYFAVRSKDLKRLPESFPGKDSIVFQTGRYCLLLKDNASLHSQIGEGPITGLRERI</sequence>
<protein>
    <submittedName>
        <fullName evidence="10">Phospholipid carrier-dependent glycosyltransferase</fullName>
    </submittedName>
</protein>
<feature type="transmembrane region" description="Helical" evidence="8">
    <location>
        <begin position="88"/>
        <end position="110"/>
    </location>
</feature>
<dbReference type="InterPro" id="IPR003342">
    <property type="entry name" value="ArnT-like_N"/>
</dbReference>
<keyword evidence="4 10" id="KW-0808">Transferase</keyword>
<dbReference type="GO" id="GO:0010041">
    <property type="term" value="P:response to iron(III) ion"/>
    <property type="evidence" value="ECO:0007669"/>
    <property type="project" value="TreeGrafter"/>
</dbReference>
<evidence type="ECO:0000256" key="2">
    <source>
        <dbReference type="ARBA" id="ARBA00022475"/>
    </source>
</evidence>
<dbReference type="PANTHER" id="PTHR33908">
    <property type="entry name" value="MANNOSYLTRANSFERASE YKCB-RELATED"/>
    <property type="match status" value="1"/>
</dbReference>
<dbReference type="GO" id="GO:0000030">
    <property type="term" value="F:mannosyltransferase activity"/>
    <property type="evidence" value="ECO:0007669"/>
    <property type="project" value="InterPro"/>
</dbReference>
<keyword evidence="5 8" id="KW-0812">Transmembrane</keyword>
<feature type="transmembrane region" description="Helical" evidence="8">
    <location>
        <begin position="12"/>
        <end position="34"/>
    </location>
</feature>
<reference evidence="10 11" key="1">
    <citation type="submission" date="2019-11" db="EMBL/GenBank/DDBJ databases">
        <title>Comparative genomics of hydrocarbon-degrading Desulfosarcina strains.</title>
        <authorList>
            <person name="Watanabe M."/>
            <person name="Kojima H."/>
            <person name="Fukui M."/>
        </authorList>
    </citation>
    <scope>NUCLEOTIDE SEQUENCE [LARGE SCALE GENOMIC DNA]</scope>
    <source>
        <strain evidence="10 11">28bB2T</strain>
    </source>
</reference>
<accession>A0A5K7ZSZ1</accession>
<dbReference type="GO" id="GO:0005886">
    <property type="term" value="C:plasma membrane"/>
    <property type="evidence" value="ECO:0007669"/>
    <property type="project" value="UniProtKB-SubCell"/>
</dbReference>
<dbReference type="Pfam" id="PF02366">
    <property type="entry name" value="PMT"/>
    <property type="match status" value="1"/>
</dbReference>
<evidence type="ECO:0000256" key="8">
    <source>
        <dbReference type="SAM" id="Phobius"/>
    </source>
</evidence>
<dbReference type="GO" id="GO:0009103">
    <property type="term" value="P:lipopolysaccharide biosynthetic process"/>
    <property type="evidence" value="ECO:0007669"/>
    <property type="project" value="UniProtKB-ARBA"/>
</dbReference>
<keyword evidence="6 8" id="KW-1133">Transmembrane helix</keyword>
<evidence type="ECO:0000256" key="4">
    <source>
        <dbReference type="ARBA" id="ARBA00022679"/>
    </source>
</evidence>
<feature type="transmembrane region" description="Helical" evidence="8">
    <location>
        <begin position="314"/>
        <end position="331"/>
    </location>
</feature>
<evidence type="ECO:0000256" key="1">
    <source>
        <dbReference type="ARBA" id="ARBA00004651"/>
    </source>
</evidence>
<comment type="subcellular location">
    <subcellularLocation>
        <location evidence="1">Cell membrane</location>
        <topology evidence="1">Multi-pass membrane protein</topology>
    </subcellularLocation>
</comment>
<keyword evidence="7 8" id="KW-0472">Membrane</keyword>
<dbReference type="GO" id="GO:0006493">
    <property type="term" value="P:protein O-linked glycosylation"/>
    <property type="evidence" value="ECO:0007669"/>
    <property type="project" value="InterPro"/>
</dbReference>
<feature type="transmembrane region" description="Helical" evidence="8">
    <location>
        <begin position="274"/>
        <end position="294"/>
    </location>
</feature>
<evidence type="ECO:0000256" key="7">
    <source>
        <dbReference type="ARBA" id="ARBA00023136"/>
    </source>
</evidence>
<evidence type="ECO:0000313" key="11">
    <source>
        <dbReference type="Proteomes" id="UP000425960"/>
    </source>
</evidence>
<feature type="transmembrane region" description="Helical" evidence="8">
    <location>
        <begin position="213"/>
        <end position="232"/>
    </location>
</feature>
<dbReference type="PANTHER" id="PTHR33908:SF3">
    <property type="entry name" value="UNDECAPRENYL PHOSPHATE-ALPHA-4-AMINO-4-DEOXY-L-ARABINOSE ARABINOSYL TRANSFERASE"/>
    <property type="match status" value="1"/>
</dbReference>
<proteinExistence type="predicted"/>
<keyword evidence="3" id="KW-0328">Glycosyltransferase</keyword>
<dbReference type="KEGG" id="dov:DSCO28_39020"/>
<organism evidence="10 11">
    <name type="scientific">Desulfosarcina ovata subsp. sediminis</name>
    <dbReference type="NCBI Taxonomy" id="885957"/>
    <lineage>
        <taxon>Bacteria</taxon>
        <taxon>Pseudomonadati</taxon>
        <taxon>Thermodesulfobacteriota</taxon>
        <taxon>Desulfobacteria</taxon>
        <taxon>Desulfobacterales</taxon>
        <taxon>Desulfosarcinaceae</taxon>
        <taxon>Desulfosarcina</taxon>
    </lineage>
</organism>
<keyword evidence="2" id="KW-1003">Cell membrane</keyword>
<feature type="transmembrane region" description="Helical" evidence="8">
    <location>
        <begin position="189"/>
        <end position="206"/>
    </location>
</feature>
<feature type="domain" description="ArnT-like N-terminal" evidence="9">
    <location>
        <begin position="34"/>
        <end position="244"/>
    </location>
</feature>
<feature type="transmembrane region" description="Helical" evidence="8">
    <location>
        <begin position="117"/>
        <end position="137"/>
    </location>
</feature>
<evidence type="ECO:0000256" key="6">
    <source>
        <dbReference type="ARBA" id="ARBA00022989"/>
    </source>
</evidence>
<gene>
    <name evidence="10" type="ORF">DSCO28_39020</name>
</gene>
<dbReference type="GO" id="GO:0016763">
    <property type="term" value="F:pentosyltransferase activity"/>
    <property type="evidence" value="ECO:0007669"/>
    <property type="project" value="TreeGrafter"/>
</dbReference>
<dbReference type="RefSeq" id="WP_155323582.1">
    <property type="nucleotide sequence ID" value="NZ_AP021876.1"/>
</dbReference>
<dbReference type="EMBL" id="AP021876">
    <property type="protein sequence ID" value="BBO83336.1"/>
    <property type="molecule type" value="Genomic_DNA"/>
</dbReference>
<name>A0A5K7ZSZ1_9BACT</name>
<evidence type="ECO:0000313" key="10">
    <source>
        <dbReference type="EMBL" id="BBO83336.1"/>
    </source>
</evidence>
<dbReference type="AlphaFoldDB" id="A0A5K7ZSZ1"/>
<evidence type="ECO:0000256" key="3">
    <source>
        <dbReference type="ARBA" id="ARBA00022676"/>
    </source>
</evidence>
<dbReference type="Proteomes" id="UP000425960">
    <property type="component" value="Chromosome"/>
</dbReference>
<evidence type="ECO:0000259" key="9">
    <source>
        <dbReference type="Pfam" id="PF02366"/>
    </source>
</evidence>
<feature type="transmembrane region" description="Helical" evidence="8">
    <location>
        <begin position="374"/>
        <end position="393"/>
    </location>
</feature>